<accession>A0ABT7HED9</accession>
<dbReference type="Pfam" id="PF07719">
    <property type="entry name" value="TPR_2"/>
    <property type="match status" value="1"/>
</dbReference>
<keyword evidence="2 3" id="KW-0802">TPR repeat</keyword>
<evidence type="ECO:0000259" key="5">
    <source>
        <dbReference type="SMART" id="SM00327"/>
    </source>
</evidence>
<dbReference type="SUPFAM" id="SSF53300">
    <property type="entry name" value="vWA-like"/>
    <property type="match status" value="1"/>
</dbReference>
<dbReference type="Pfam" id="PF13519">
    <property type="entry name" value="VWA_2"/>
    <property type="match status" value="1"/>
</dbReference>
<keyword evidence="4" id="KW-0472">Membrane</keyword>
<keyword evidence="1" id="KW-0677">Repeat</keyword>
<dbReference type="Proteomes" id="UP001223547">
    <property type="component" value="Unassembled WGS sequence"/>
</dbReference>
<feature type="repeat" description="TPR" evidence="3">
    <location>
        <begin position="379"/>
        <end position="412"/>
    </location>
</feature>
<evidence type="ECO:0000256" key="2">
    <source>
        <dbReference type="ARBA" id="ARBA00022803"/>
    </source>
</evidence>
<comment type="caution">
    <text evidence="6">The sequence shown here is derived from an EMBL/GenBank/DDBJ whole genome shotgun (WGS) entry which is preliminary data.</text>
</comment>
<dbReference type="SMART" id="SM00028">
    <property type="entry name" value="TPR"/>
    <property type="match status" value="1"/>
</dbReference>
<evidence type="ECO:0000256" key="3">
    <source>
        <dbReference type="PROSITE-ProRule" id="PRU00339"/>
    </source>
</evidence>
<dbReference type="PROSITE" id="PS50005">
    <property type="entry name" value="TPR"/>
    <property type="match status" value="1"/>
</dbReference>
<keyword evidence="7" id="KW-1185">Reference proteome</keyword>
<dbReference type="InterPro" id="IPR019734">
    <property type="entry name" value="TPR_rpt"/>
</dbReference>
<dbReference type="RefSeq" id="WP_285368574.1">
    <property type="nucleotide sequence ID" value="NZ_JASSQD010000002.1"/>
</dbReference>
<feature type="domain" description="VWFA" evidence="5">
    <location>
        <begin position="94"/>
        <end position="268"/>
    </location>
</feature>
<gene>
    <name evidence="6" type="ORF">QQF73_13925</name>
</gene>
<dbReference type="InterPro" id="IPR002035">
    <property type="entry name" value="VWF_A"/>
</dbReference>
<proteinExistence type="predicted"/>
<feature type="transmembrane region" description="Helical" evidence="4">
    <location>
        <begin position="12"/>
        <end position="32"/>
    </location>
</feature>
<dbReference type="SMART" id="SM00327">
    <property type="entry name" value="VWA"/>
    <property type="match status" value="1"/>
</dbReference>
<evidence type="ECO:0000313" key="7">
    <source>
        <dbReference type="Proteomes" id="UP001223547"/>
    </source>
</evidence>
<feature type="transmembrane region" description="Helical" evidence="4">
    <location>
        <begin position="64"/>
        <end position="83"/>
    </location>
</feature>
<dbReference type="Gene3D" id="1.25.40.10">
    <property type="entry name" value="Tetratricopeptide repeat domain"/>
    <property type="match status" value="1"/>
</dbReference>
<dbReference type="Gene3D" id="3.40.50.410">
    <property type="entry name" value="von Willebrand factor, type A domain"/>
    <property type="match status" value="1"/>
</dbReference>
<dbReference type="InterPro" id="IPR013105">
    <property type="entry name" value="TPR_2"/>
</dbReference>
<dbReference type="InterPro" id="IPR036465">
    <property type="entry name" value="vWFA_dom_sf"/>
</dbReference>
<sequence length="497" mass="54590">MTESIAQFHFLRAWGLLITLAGLALLPACHMISRRRDALSRMIAPHLLPHLALNSNNQTRFRPLHGFSLLLVVAGLSVAGPTWDRLLPPNFDDQTRVTVVLDLSASMADTGTLALAQDRIQSLAERRPGWHTGLIGYARSAHRVLPHSRDRQLLSLYLNSLEAGMIPGQGRNLAAALDLATAPFGAGAGPQTVILVSDNLASAQFSPSQSEGPGGLKVLALLPEETLASGATHAVLNTLSADTRAFTTTEQDVRWLERQVQTHFQRQQNLDDTLKWRDYGYWLVWPALLLALVSMRKGWNLQWCLVALPLLMAPAPPANADALANAFLTPDQQGRLAFEAGDYADAARLFRDPYLRGLSAYRAADFETAIESFSQLDSPRAWFYLGNSYARQLELGKAKVAFETALEKDPGLEAARANLRLVEKISEDLNEGRTKAPDIGADAVRFDKQSGQGVSTRIQGQEAITDAIWLENLNTSVTDFLKRKFAAEQRNQTGEQP</sequence>
<dbReference type="SUPFAM" id="SSF48452">
    <property type="entry name" value="TPR-like"/>
    <property type="match status" value="1"/>
</dbReference>
<name>A0ABT7HED9_9GAMM</name>
<protein>
    <submittedName>
        <fullName evidence="6">VWA domain-containing protein</fullName>
    </submittedName>
</protein>
<organism evidence="6 7">
    <name type="scientific">Marinobacter albus</name>
    <dbReference type="NCBI Taxonomy" id="3030833"/>
    <lineage>
        <taxon>Bacteria</taxon>
        <taxon>Pseudomonadati</taxon>
        <taxon>Pseudomonadota</taxon>
        <taxon>Gammaproteobacteria</taxon>
        <taxon>Pseudomonadales</taxon>
        <taxon>Marinobacteraceae</taxon>
        <taxon>Marinobacter</taxon>
    </lineage>
</organism>
<evidence type="ECO:0000256" key="4">
    <source>
        <dbReference type="SAM" id="Phobius"/>
    </source>
</evidence>
<reference evidence="6 7" key="1">
    <citation type="submission" date="2023-05" db="EMBL/GenBank/DDBJ databases">
        <title>Marinobacter albus sp. nov., a marine bacterium isolated from sand in a coastal intertidal zone of huludao.</title>
        <authorList>
            <person name="Deng T."/>
        </authorList>
    </citation>
    <scope>NUCLEOTIDE SEQUENCE [LARGE SCALE GENOMIC DNA]</scope>
    <source>
        <strain evidence="6 7">M216</strain>
    </source>
</reference>
<keyword evidence="4" id="KW-1133">Transmembrane helix</keyword>
<dbReference type="EMBL" id="JASSQD010000002">
    <property type="protein sequence ID" value="MDK9558728.1"/>
    <property type="molecule type" value="Genomic_DNA"/>
</dbReference>
<evidence type="ECO:0000256" key="1">
    <source>
        <dbReference type="ARBA" id="ARBA00022737"/>
    </source>
</evidence>
<evidence type="ECO:0000313" key="6">
    <source>
        <dbReference type="EMBL" id="MDK9558728.1"/>
    </source>
</evidence>
<dbReference type="InterPro" id="IPR011990">
    <property type="entry name" value="TPR-like_helical_dom_sf"/>
</dbReference>
<keyword evidence="4" id="KW-0812">Transmembrane</keyword>